<evidence type="ECO:0000313" key="3">
    <source>
        <dbReference type="EMBL" id="SJZ95346.1"/>
    </source>
</evidence>
<reference evidence="3 4" key="1">
    <citation type="submission" date="2017-02" db="EMBL/GenBank/DDBJ databases">
        <authorList>
            <person name="Peterson S.W."/>
        </authorList>
    </citation>
    <scope>NUCLEOTIDE SEQUENCE [LARGE SCALE GENOMIC DNA]</scope>
    <source>
        <strain evidence="3 4">ATCC 17233</strain>
    </source>
</reference>
<dbReference type="RefSeq" id="WP_159444154.1">
    <property type="nucleotide sequence ID" value="NZ_FMTO01000013.1"/>
</dbReference>
<dbReference type="Gene3D" id="3.20.20.80">
    <property type="entry name" value="Glycosidases"/>
    <property type="match status" value="1"/>
</dbReference>
<dbReference type="Pfam" id="PF00128">
    <property type="entry name" value="Alpha-amylase"/>
    <property type="match status" value="1"/>
</dbReference>
<dbReference type="InterPro" id="IPR011840">
    <property type="entry name" value="PulA_typeI"/>
</dbReference>
<feature type="domain" description="Glycosyl hydrolase family 13 catalytic" evidence="2">
    <location>
        <begin position="196"/>
        <end position="560"/>
    </location>
</feature>
<comment type="similarity">
    <text evidence="1">Belongs to the glycosyl hydrolase 13 family.</text>
</comment>
<dbReference type="AlphaFoldDB" id="A0A1T4PVF6"/>
<sequence>MKRTPLRWKEYYKKNQERKEYNYDGPLGAEVTEEGTVIRLWSPVADEVRLNLYYDGGKGGIVKNGYGVFVAEDPEDSSNIAMTVPMTYDSTNGVYSYSTPENLSGAYYDFDVTVEGVTRRTADPCAKAAGVNGLRSMIISDEMTFVDGWDSDTAPKKQGTDIIYEINIREFSYCLEMGEDSGKYSAFKRFLSGEKFKIKGTDHFINPFEYMKKLGVTHVQLMPSYDFGSVDERFETEDFNWGYDPVNYNVPEGSFSKNPSDGALRVREYKEMIKALHEAGFRVIMDVVYNHTYNRDSFLDRTVPYYYYRIDKDGKESNGSKCGNDIASERKMVSRYILDSVMYWANEYHLDGFRFDLMGLLDTELMNKIRKSLDEKFGIDEKLIYGEPWAPAKTTMDSGFKQALKENASKYLDKNIGFFSDDLRDAIKGSVFDDESRGFVNGGKYAEEIADAALGFENKGFCPSQIIRYVSSHDDLTLWDKLSITSKDHEERIKEVKLAAAIYILGRGRVFMLSGEEFLRSKDGEDNSYNLPISLNKLDWEKAFTNEKIVDYYSELIKIRKDSEVLSDITGQSAEKIKIHKSEDGIVIFSAGEYLIIFNGSEEKYKDTIDNVQIEADEVSAAVYKCGKKIPLDQES</sequence>
<dbReference type="InterPro" id="IPR017853">
    <property type="entry name" value="GH"/>
</dbReference>
<proteinExistence type="inferred from homology"/>
<dbReference type="InterPro" id="IPR004193">
    <property type="entry name" value="Glyco_hydro_13_N"/>
</dbReference>
<dbReference type="SUPFAM" id="SSF81296">
    <property type="entry name" value="E set domains"/>
    <property type="match status" value="1"/>
</dbReference>
<accession>A0A1T4PVF6</accession>
<dbReference type="CDD" id="cd02860">
    <property type="entry name" value="E_set_Pullulanase"/>
    <property type="match status" value="1"/>
</dbReference>
<dbReference type="InterPro" id="IPR014756">
    <property type="entry name" value="Ig_E-set"/>
</dbReference>
<dbReference type="CDD" id="cd11341">
    <property type="entry name" value="AmyAc_Pullulanase_LD-like"/>
    <property type="match status" value="1"/>
</dbReference>
<dbReference type="InterPro" id="IPR013783">
    <property type="entry name" value="Ig-like_fold"/>
</dbReference>
<dbReference type="Proteomes" id="UP000189857">
    <property type="component" value="Unassembled WGS sequence"/>
</dbReference>
<protein>
    <submittedName>
        <fullName evidence="3">Pullulanase, type I</fullName>
    </submittedName>
</protein>
<dbReference type="Pfam" id="PF02922">
    <property type="entry name" value="CBM_48"/>
    <property type="match status" value="1"/>
</dbReference>
<gene>
    <name evidence="3" type="ORF">SAMN02745110_02148</name>
</gene>
<dbReference type="InterPro" id="IPR006047">
    <property type="entry name" value="GH13_cat_dom"/>
</dbReference>
<dbReference type="EMBL" id="FUXA01000014">
    <property type="protein sequence ID" value="SJZ95346.1"/>
    <property type="molecule type" value="Genomic_DNA"/>
</dbReference>
<evidence type="ECO:0000259" key="2">
    <source>
        <dbReference type="SMART" id="SM00642"/>
    </source>
</evidence>
<dbReference type="GO" id="GO:0004553">
    <property type="term" value="F:hydrolase activity, hydrolyzing O-glycosyl compounds"/>
    <property type="evidence" value="ECO:0007669"/>
    <property type="project" value="InterPro"/>
</dbReference>
<evidence type="ECO:0000313" key="4">
    <source>
        <dbReference type="Proteomes" id="UP000189857"/>
    </source>
</evidence>
<keyword evidence="4" id="KW-1185">Reference proteome</keyword>
<dbReference type="NCBIfam" id="TIGR02104">
    <property type="entry name" value="pulA_typeI"/>
    <property type="match status" value="1"/>
</dbReference>
<organism evidence="3 4">
    <name type="scientific">Eubacterium ruminantium</name>
    <dbReference type="NCBI Taxonomy" id="42322"/>
    <lineage>
        <taxon>Bacteria</taxon>
        <taxon>Bacillati</taxon>
        <taxon>Bacillota</taxon>
        <taxon>Clostridia</taxon>
        <taxon>Eubacteriales</taxon>
        <taxon>Eubacteriaceae</taxon>
        <taxon>Eubacterium</taxon>
    </lineage>
</organism>
<evidence type="ECO:0000256" key="1">
    <source>
        <dbReference type="ARBA" id="ARBA00008061"/>
    </source>
</evidence>
<dbReference type="Gene3D" id="2.60.40.10">
    <property type="entry name" value="Immunoglobulins"/>
    <property type="match status" value="1"/>
</dbReference>
<dbReference type="GO" id="GO:0005975">
    <property type="term" value="P:carbohydrate metabolic process"/>
    <property type="evidence" value="ECO:0007669"/>
    <property type="project" value="InterPro"/>
</dbReference>
<dbReference type="PANTHER" id="PTHR43002">
    <property type="entry name" value="GLYCOGEN DEBRANCHING ENZYME"/>
    <property type="match status" value="1"/>
</dbReference>
<dbReference type="SMART" id="SM00642">
    <property type="entry name" value="Aamy"/>
    <property type="match status" value="1"/>
</dbReference>
<dbReference type="SUPFAM" id="SSF51445">
    <property type="entry name" value="(Trans)glycosidases"/>
    <property type="match status" value="1"/>
</dbReference>
<name>A0A1T4PVF6_9FIRM</name>